<name>A0A0A9YK69_LYGHE</name>
<dbReference type="PANTHER" id="PTHR23314:SF0">
    <property type="entry name" value="SPERM-ASSOCIATED ANTIGEN 6"/>
    <property type="match status" value="1"/>
</dbReference>
<reference evidence="1" key="2">
    <citation type="submission" date="2014-07" db="EMBL/GenBank/DDBJ databases">
        <authorList>
            <person name="Hull J."/>
        </authorList>
    </citation>
    <scope>NUCLEOTIDE SEQUENCE</scope>
</reference>
<gene>
    <name evidence="1" type="primary">Spag6_0</name>
    <name evidence="1" type="ORF">CM83_64964</name>
</gene>
<sequence length="319" mass="34771">MLQLCLQEPEVCLKQIAASAIGDIAKHDGTLAQAVCDAGCLMVLAKCITYPSPRIKRHAMCALAQVAKHSINLAEAVVETDVIPDAILHMGHPDPGVMKSAANLISEIVKHHYHMAQLVINSGGIAALLDVIQKGDSDVIFPAVLAIGYLAGQSDFMGLAVKGCKIYMDPKSSENLKQKTKGALKLTLSMCTVISELEPLLDTAPPEILKYVLAQYSQILPNDPRARRLFVESGCLARVQAIQAEPGSTLMELINIVNHCFPEEIIRYYSPGYPETFVEAVENYKPTVPAMFAKDHDEAEDSEIFEALQPPLKSEYEVC</sequence>
<evidence type="ECO:0000313" key="1">
    <source>
        <dbReference type="EMBL" id="JAG29930.1"/>
    </source>
</evidence>
<dbReference type="GO" id="GO:0003341">
    <property type="term" value="P:cilium movement"/>
    <property type="evidence" value="ECO:0007669"/>
    <property type="project" value="TreeGrafter"/>
</dbReference>
<organism evidence="1">
    <name type="scientific">Lygus hesperus</name>
    <name type="common">Western plant bug</name>
    <dbReference type="NCBI Taxonomy" id="30085"/>
    <lineage>
        <taxon>Eukaryota</taxon>
        <taxon>Metazoa</taxon>
        <taxon>Ecdysozoa</taxon>
        <taxon>Arthropoda</taxon>
        <taxon>Hexapoda</taxon>
        <taxon>Insecta</taxon>
        <taxon>Pterygota</taxon>
        <taxon>Neoptera</taxon>
        <taxon>Paraneoptera</taxon>
        <taxon>Hemiptera</taxon>
        <taxon>Heteroptera</taxon>
        <taxon>Panheteroptera</taxon>
        <taxon>Cimicomorpha</taxon>
        <taxon>Miridae</taxon>
        <taxon>Mirini</taxon>
        <taxon>Lygus</taxon>
    </lineage>
</organism>
<dbReference type="InterPro" id="IPR011989">
    <property type="entry name" value="ARM-like"/>
</dbReference>
<accession>A0A0A9YK69</accession>
<protein>
    <submittedName>
        <fullName evidence="1">Sperm-associated antigen 6</fullName>
    </submittedName>
</protein>
<dbReference type="PANTHER" id="PTHR23314">
    <property type="entry name" value="SPERM-ASSOCIATED ANTIGEN 6 ARMADILLO REPEAT-CONTAINING"/>
    <property type="match status" value="1"/>
</dbReference>
<proteinExistence type="predicted"/>
<dbReference type="GO" id="GO:0008017">
    <property type="term" value="F:microtubule binding"/>
    <property type="evidence" value="ECO:0007669"/>
    <property type="project" value="TreeGrafter"/>
</dbReference>
<dbReference type="SUPFAM" id="SSF48371">
    <property type="entry name" value="ARM repeat"/>
    <property type="match status" value="1"/>
</dbReference>
<dbReference type="GO" id="GO:0015630">
    <property type="term" value="C:microtubule cytoskeleton"/>
    <property type="evidence" value="ECO:0007669"/>
    <property type="project" value="TreeGrafter"/>
</dbReference>
<dbReference type="AlphaFoldDB" id="A0A0A9YK69"/>
<dbReference type="InterPro" id="IPR016024">
    <property type="entry name" value="ARM-type_fold"/>
</dbReference>
<dbReference type="SMART" id="SM00185">
    <property type="entry name" value="ARM"/>
    <property type="match status" value="2"/>
</dbReference>
<dbReference type="Gene3D" id="1.25.10.10">
    <property type="entry name" value="Leucine-rich Repeat Variant"/>
    <property type="match status" value="1"/>
</dbReference>
<dbReference type="Pfam" id="PF00514">
    <property type="entry name" value="Arm"/>
    <property type="match status" value="1"/>
</dbReference>
<dbReference type="EMBL" id="GBHO01013674">
    <property type="protein sequence ID" value="JAG29930.1"/>
    <property type="molecule type" value="Transcribed_RNA"/>
</dbReference>
<reference evidence="1" key="1">
    <citation type="journal article" date="2014" name="PLoS ONE">
        <title>Transcriptome-Based Identification of ABC Transporters in the Western Tarnished Plant Bug Lygus hesperus.</title>
        <authorList>
            <person name="Hull J.J."/>
            <person name="Chaney K."/>
            <person name="Geib S.M."/>
            <person name="Fabrick J.A."/>
            <person name="Brent C.S."/>
            <person name="Walsh D."/>
            <person name="Lavine L.C."/>
        </authorList>
    </citation>
    <scope>NUCLEOTIDE SEQUENCE</scope>
</reference>
<dbReference type="InterPro" id="IPR000225">
    <property type="entry name" value="Armadillo"/>
</dbReference>